<dbReference type="AlphaFoldDB" id="A0A1E3LTI6"/>
<keyword evidence="1" id="KW-1133">Transmembrane helix</keyword>
<comment type="caution">
    <text evidence="2">The sequence shown here is derived from an EMBL/GenBank/DDBJ whole genome shotgun (WGS) entry which is preliminary data.</text>
</comment>
<feature type="transmembrane region" description="Helical" evidence="1">
    <location>
        <begin position="34"/>
        <end position="54"/>
    </location>
</feature>
<sequence length="139" mass="15510">MNMPIHATAFANAQPIAQPLRRNRAEHVFDLHPMLHVGLFAGFFAYLGLMWAAFGEKQLAIPFAIFAIFLAGAYIVPAWWAWVVPDEGGRKPEWAEFMHEGFACETGWQSAQGVMVQVLIMPAVLIGWGLFLLVVSRLV</sequence>
<accession>A0A1E3LTI6</accession>
<reference evidence="2 3" key="1">
    <citation type="submission" date="2016-08" db="EMBL/GenBank/DDBJ databases">
        <title>Draft genome of the agarase producing Sphingomonas sp. MCT13.</title>
        <authorList>
            <person name="D'Andrea M.M."/>
            <person name="Rossolini G.M."/>
            <person name="Thaller M.C."/>
        </authorList>
    </citation>
    <scope>NUCLEOTIDE SEQUENCE [LARGE SCALE GENOMIC DNA]</scope>
    <source>
        <strain evidence="2 3">MCT13</strain>
    </source>
</reference>
<feature type="transmembrane region" description="Helical" evidence="1">
    <location>
        <begin position="61"/>
        <end position="82"/>
    </location>
</feature>
<dbReference type="EMBL" id="MDDS01000039">
    <property type="protein sequence ID" value="ODP37049.1"/>
    <property type="molecule type" value="Genomic_DNA"/>
</dbReference>
<gene>
    <name evidence="2" type="ORF">BFL28_19005</name>
</gene>
<evidence type="ECO:0000256" key="1">
    <source>
        <dbReference type="SAM" id="Phobius"/>
    </source>
</evidence>
<keyword evidence="1" id="KW-0812">Transmembrane</keyword>
<name>A0A1E3LTI6_9SPHN</name>
<evidence type="ECO:0000313" key="2">
    <source>
        <dbReference type="EMBL" id="ODP37049.1"/>
    </source>
</evidence>
<protein>
    <submittedName>
        <fullName evidence="2">Uncharacterized protein</fullName>
    </submittedName>
</protein>
<dbReference type="OrthoDB" id="7391283at2"/>
<proteinExistence type="predicted"/>
<organism evidence="2 3">
    <name type="scientific">Sphingomonas turrisvirgatae</name>
    <dbReference type="NCBI Taxonomy" id="1888892"/>
    <lineage>
        <taxon>Bacteria</taxon>
        <taxon>Pseudomonadati</taxon>
        <taxon>Pseudomonadota</taxon>
        <taxon>Alphaproteobacteria</taxon>
        <taxon>Sphingomonadales</taxon>
        <taxon>Sphingomonadaceae</taxon>
        <taxon>Sphingomonas</taxon>
    </lineage>
</organism>
<keyword evidence="3" id="KW-1185">Reference proteome</keyword>
<feature type="transmembrane region" description="Helical" evidence="1">
    <location>
        <begin position="114"/>
        <end position="135"/>
    </location>
</feature>
<keyword evidence="1" id="KW-0472">Membrane</keyword>
<dbReference type="Proteomes" id="UP000094487">
    <property type="component" value="Unassembled WGS sequence"/>
</dbReference>
<dbReference type="RefSeq" id="WP_069321193.1">
    <property type="nucleotide sequence ID" value="NZ_MDDS01000039.1"/>
</dbReference>
<evidence type="ECO:0000313" key="3">
    <source>
        <dbReference type="Proteomes" id="UP000094487"/>
    </source>
</evidence>